<dbReference type="InterPro" id="IPR025110">
    <property type="entry name" value="AMP-bd_C"/>
</dbReference>
<dbReference type="OrthoDB" id="9766486at2"/>
<organism evidence="3 4">
    <name type="scientific">Candidimonas nitroreducens</name>
    <dbReference type="NCBI Taxonomy" id="683354"/>
    <lineage>
        <taxon>Bacteria</taxon>
        <taxon>Pseudomonadati</taxon>
        <taxon>Pseudomonadota</taxon>
        <taxon>Betaproteobacteria</taxon>
        <taxon>Burkholderiales</taxon>
        <taxon>Alcaligenaceae</taxon>
        <taxon>Candidimonas</taxon>
    </lineage>
</organism>
<evidence type="ECO:0000259" key="1">
    <source>
        <dbReference type="Pfam" id="PF00501"/>
    </source>
</evidence>
<evidence type="ECO:0000313" key="3">
    <source>
        <dbReference type="EMBL" id="OWT63993.1"/>
    </source>
</evidence>
<dbReference type="EMBL" id="NJIH01000003">
    <property type="protein sequence ID" value="OWT63993.1"/>
    <property type="molecule type" value="Genomic_DNA"/>
</dbReference>
<dbReference type="InterPro" id="IPR020845">
    <property type="entry name" value="AMP-binding_CS"/>
</dbReference>
<dbReference type="InterPro" id="IPR045851">
    <property type="entry name" value="AMP-bd_C_sf"/>
</dbReference>
<dbReference type="Gene3D" id="3.40.50.12780">
    <property type="entry name" value="N-terminal domain of ligase-like"/>
    <property type="match status" value="1"/>
</dbReference>
<name>A0A225MU52_9BURK</name>
<dbReference type="InterPro" id="IPR000873">
    <property type="entry name" value="AMP-dep_synth/lig_dom"/>
</dbReference>
<comment type="caution">
    <text evidence="3">The sequence shown here is derived from an EMBL/GenBank/DDBJ whole genome shotgun (WGS) entry which is preliminary data.</text>
</comment>
<dbReference type="GO" id="GO:0016878">
    <property type="term" value="F:acid-thiol ligase activity"/>
    <property type="evidence" value="ECO:0007669"/>
    <property type="project" value="UniProtKB-ARBA"/>
</dbReference>
<reference evidence="4" key="1">
    <citation type="submission" date="2017-06" db="EMBL/GenBank/DDBJ databases">
        <title>Herbaspirillum phytohormonus sp. nov., isolated from the root nodule of Robinia pseudoacacia in lead-zinc mine.</title>
        <authorList>
            <person name="Fan M."/>
            <person name="Lin Y."/>
        </authorList>
    </citation>
    <scope>NUCLEOTIDE SEQUENCE [LARGE SCALE GENOMIC DNA]</scope>
    <source>
        <strain evidence="4">SC-089</strain>
    </source>
</reference>
<proteinExistence type="predicted"/>
<dbReference type="Proteomes" id="UP000214603">
    <property type="component" value="Unassembled WGS sequence"/>
</dbReference>
<dbReference type="InterPro" id="IPR042099">
    <property type="entry name" value="ANL_N_sf"/>
</dbReference>
<dbReference type="Pfam" id="PF00501">
    <property type="entry name" value="AMP-binding"/>
    <property type="match status" value="1"/>
</dbReference>
<dbReference type="AlphaFoldDB" id="A0A225MU52"/>
<feature type="domain" description="AMP-dependent synthetase/ligase" evidence="1">
    <location>
        <begin position="24"/>
        <end position="381"/>
    </location>
</feature>
<dbReference type="PROSITE" id="PS00455">
    <property type="entry name" value="AMP_BINDING"/>
    <property type="match status" value="1"/>
</dbReference>
<dbReference type="PANTHER" id="PTHR43767:SF1">
    <property type="entry name" value="NONRIBOSOMAL PEPTIDE SYNTHASE PES1 (EUROFUNG)-RELATED"/>
    <property type="match status" value="1"/>
</dbReference>
<feature type="domain" description="AMP-binding enzyme C-terminal" evidence="2">
    <location>
        <begin position="431"/>
        <end position="509"/>
    </location>
</feature>
<protein>
    <submittedName>
        <fullName evidence="3">Acyl-CoA synthetase</fullName>
    </submittedName>
</protein>
<evidence type="ECO:0000259" key="2">
    <source>
        <dbReference type="Pfam" id="PF13193"/>
    </source>
</evidence>
<evidence type="ECO:0000313" key="4">
    <source>
        <dbReference type="Proteomes" id="UP000214603"/>
    </source>
</evidence>
<gene>
    <name evidence="3" type="ORF">CEY11_06750</name>
</gene>
<dbReference type="Gene3D" id="3.30.300.30">
    <property type="match status" value="1"/>
</dbReference>
<dbReference type="PANTHER" id="PTHR43767">
    <property type="entry name" value="LONG-CHAIN-FATTY-ACID--COA LIGASE"/>
    <property type="match status" value="1"/>
</dbReference>
<accession>A0A225MU52</accession>
<dbReference type="SUPFAM" id="SSF56801">
    <property type="entry name" value="Acetyl-CoA synthetase-like"/>
    <property type="match status" value="1"/>
</dbReference>
<dbReference type="InterPro" id="IPR050237">
    <property type="entry name" value="ATP-dep_AMP-bd_enzyme"/>
</dbReference>
<dbReference type="Pfam" id="PF13193">
    <property type="entry name" value="AMP-binding_C"/>
    <property type="match status" value="1"/>
</dbReference>
<keyword evidence="4" id="KW-1185">Reference proteome</keyword>
<sequence length="535" mass="60432">MARRKREESIALPESLGELVRECAALEGERTLAVWFEDDARLTYRELDRQADSLADALVRRGVRKGCHVAVMLPNVPAFPVTWVALGRIGAVMVPVNTAYTSTELGFVLADSDAQFLIIDTAYLPVLETLEALPPLLAQERVVVHGASAAGRTDWDTLIAQGKTPFVPPTPVVRTDLLNLQYTSGTTGFPKGCMLTHDYWVIAAHNAAWHRQSSKGKFARTLIWAPFFYMDPLWQFLMTLRLGATAYIARRMSLSLFLQWLREYRIDYCVFPEPLLKQHPPSPSDADIDLKYISIYGWIEANRQEVQRRFKVVAREGYGMTEIGNATLVPAEAHEQGLLRTCGLASPFRELSIRNEDGTPTPDGEIGELWVRGRAISWGYYKRAAANAESYRGEWFRTGDLFRRDAEGYYYIVGRIKEMIKRAGENIAANEVEAVLRSLPDIEEAAVLAVPDELRREEVKAYVKLTPGLTPRDITPRTIAEHCAAHLAAFKIPRYIQYVDDFPRTPSRKIAKKQLLADGVDLLAGCYDRQENRWR</sequence>